<feature type="domain" description="NACHT-NTPase and P-loop NTPases N-terminal" evidence="2">
    <location>
        <begin position="31"/>
        <end position="141"/>
    </location>
</feature>
<gene>
    <name evidence="3" type="ORF">DNG_09796</name>
</gene>
<protein>
    <recommendedName>
        <fullName evidence="2">NACHT-NTPase and P-loop NTPases N-terminal domain-containing protein</fullName>
    </recommendedName>
</protein>
<evidence type="ECO:0000256" key="1">
    <source>
        <dbReference type="SAM" id="MobiDB-lite"/>
    </source>
</evidence>
<organism evidence="3 4">
    <name type="scientific">Cephalotrichum gorgonifer</name>
    <dbReference type="NCBI Taxonomy" id="2041049"/>
    <lineage>
        <taxon>Eukaryota</taxon>
        <taxon>Fungi</taxon>
        <taxon>Dikarya</taxon>
        <taxon>Ascomycota</taxon>
        <taxon>Pezizomycotina</taxon>
        <taxon>Sordariomycetes</taxon>
        <taxon>Hypocreomycetidae</taxon>
        <taxon>Microascales</taxon>
        <taxon>Microascaceae</taxon>
        <taxon>Cephalotrichum</taxon>
    </lineage>
</organism>
<feature type="region of interest" description="Disordered" evidence="1">
    <location>
        <begin position="104"/>
        <end position="123"/>
    </location>
</feature>
<dbReference type="AlphaFoldDB" id="A0AAE8N6I2"/>
<name>A0AAE8N6I2_9PEZI</name>
<dbReference type="InterPro" id="IPR031352">
    <property type="entry name" value="SesA"/>
</dbReference>
<dbReference type="Pfam" id="PF17107">
    <property type="entry name" value="SesA"/>
    <property type="match status" value="1"/>
</dbReference>
<evidence type="ECO:0000259" key="2">
    <source>
        <dbReference type="Pfam" id="PF17107"/>
    </source>
</evidence>
<accession>A0AAE8N6I2</accession>
<evidence type="ECO:0000313" key="3">
    <source>
        <dbReference type="EMBL" id="SPO07102.1"/>
    </source>
</evidence>
<dbReference type="EMBL" id="ONZQ02000018">
    <property type="protein sequence ID" value="SPO07102.1"/>
    <property type="molecule type" value="Genomic_DNA"/>
</dbReference>
<dbReference type="Proteomes" id="UP001187682">
    <property type="component" value="Unassembled WGS sequence"/>
</dbReference>
<reference evidence="3" key="1">
    <citation type="submission" date="2018-03" db="EMBL/GenBank/DDBJ databases">
        <authorList>
            <person name="Guldener U."/>
        </authorList>
    </citation>
    <scope>NUCLEOTIDE SEQUENCE</scope>
</reference>
<sequence length="227" mass="24118">MTATKLAQAAEEAKEGLDEAIGNVDLAIYDSKDVGEVKYLPKALYGVQRHLPTAKDLLARMMDSLDESESEGAVQRDSAFYLRVKTAAENVAAQAESISTLYSQTLSGEDEEEPPTERYRRAVGPGGEKLETVMVGLLRNIFNVARKFPLGKEDIESLTKALSEVKRLPVSFYEDGGGGAMHNVNNGPGVMPIHNGTGAINTTTGSGVNLPGGTITNFNGMPQAGGS</sequence>
<comment type="caution">
    <text evidence="3">The sequence shown here is derived from an EMBL/GenBank/DDBJ whole genome shotgun (WGS) entry which is preliminary data.</text>
</comment>
<keyword evidence="4" id="KW-1185">Reference proteome</keyword>
<evidence type="ECO:0000313" key="4">
    <source>
        <dbReference type="Proteomes" id="UP001187682"/>
    </source>
</evidence>
<proteinExistence type="predicted"/>